<dbReference type="Proteomes" id="UP000199544">
    <property type="component" value="Unassembled WGS sequence"/>
</dbReference>
<sequence length="304" mass="36326">MFITKNHEHYIEKSSFYLQEELARKCHLAVWEFDGKLSDILLQLPFQPDFILVNDLKPDYSPLIWGLKESPVPYGIIFHDLQYKIYRRKQFIEKENIRTIFSVYRDPFKKWYPEYTDRMIWLPHHVNINIYKDYQLPKEISWLMAGSLNPHLYPFRTLMHHFLKNEKAFVSYAHPGYRNVIDENGWLLGERYAKEINRSKMLLTCDSVYRFPVLKYFEAAACKTLVLGPSSKELEALGFIDGQTFISVSEHDFKEKSMYYLNDKEARESIAEKGYNMVRERHSTEVRVHQLLTYIEEIVRRSNG</sequence>
<dbReference type="InterPro" id="IPR055259">
    <property type="entry name" value="YkvP/CgeB_Glyco_trans-like"/>
</dbReference>
<accession>A0A1G9UJJ2</accession>
<evidence type="ECO:0000313" key="3">
    <source>
        <dbReference type="Proteomes" id="UP000199544"/>
    </source>
</evidence>
<dbReference type="OrthoDB" id="5121913at2"/>
<organism evidence="2 3">
    <name type="scientific">Fictibacillus solisalsi</name>
    <dbReference type="NCBI Taxonomy" id="459525"/>
    <lineage>
        <taxon>Bacteria</taxon>
        <taxon>Bacillati</taxon>
        <taxon>Bacillota</taxon>
        <taxon>Bacilli</taxon>
        <taxon>Bacillales</taxon>
        <taxon>Fictibacillaceae</taxon>
        <taxon>Fictibacillus</taxon>
    </lineage>
</organism>
<dbReference type="Pfam" id="PF13524">
    <property type="entry name" value="Glyco_trans_1_2"/>
    <property type="match status" value="1"/>
</dbReference>
<proteinExistence type="predicted"/>
<keyword evidence="3" id="KW-1185">Reference proteome</keyword>
<evidence type="ECO:0000313" key="2">
    <source>
        <dbReference type="EMBL" id="SDM60058.1"/>
    </source>
</evidence>
<name>A0A1G9UJJ2_9BACL</name>
<gene>
    <name evidence="2" type="ORF">SAMN04488137_0962</name>
</gene>
<dbReference type="EMBL" id="FNHW01000001">
    <property type="protein sequence ID" value="SDM60058.1"/>
    <property type="molecule type" value="Genomic_DNA"/>
</dbReference>
<dbReference type="RefSeq" id="WP_090232948.1">
    <property type="nucleotide sequence ID" value="NZ_FNHW01000001.1"/>
</dbReference>
<evidence type="ECO:0000259" key="1">
    <source>
        <dbReference type="Pfam" id="PF13524"/>
    </source>
</evidence>
<dbReference type="STRING" id="459525.SAMN04488137_0962"/>
<protein>
    <submittedName>
        <fullName evidence="2">Spore maturation protein CgeB</fullName>
    </submittedName>
</protein>
<dbReference type="AlphaFoldDB" id="A0A1G9UJJ2"/>
<reference evidence="3" key="1">
    <citation type="submission" date="2016-10" db="EMBL/GenBank/DDBJ databases">
        <authorList>
            <person name="Varghese N."/>
            <person name="Submissions S."/>
        </authorList>
    </citation>
    <scope>NUCLEOTIDE SEQUENCE [LARGE SCALE GENOMIC DNA]</scope>
    <source>
        <strain evidence="3">CGMCC 1.6854</strain>
    </source>
</reference>
<feature type="domain" description="Spore protein YkvP/CgeB glycosyl transferase-like" evidence="1">
    <location>
        <begin position="172"/>
        <end position="292"/>
    </location>
</feature>